<organism evidence="1 2">
    <name type="scientific">Micromonospora siamensis</name>
    <dbReference type="NCBI Taxonomy" id="299152"/>
    <lineage>
        <taxon>Bacteria</taxon>
        <taxon>Bacillati</taxon>
        <taxon>Actinomycetota</taxon>
        <taxon>Actinomycetes</taxon>
        <taxon>Micromonosporales</taxon>
        <taxon>Micromonosporaceae</taxon>
        <taxon>Micromonospora</taxon>
    </lineage>
</organism>
<reference evidence="1 2" key="1">
    <citation type="submission" date="2016-06" db="EMBL/GenBank/DDBJ databases">
        <authorList>
            <person name="Kjaerup R.B."/>
            <person name="Dalgaard T.S."/>
            <person name="Juul-Madsen H.R."/>
        </authorList>
    </citation>
    <scope>NUCLEOTIDE SEQUENCE [LARGE SCALE GENOMIC DNA]</scope>
    <source>
        <strain evidence="1 2">DSM 45097</strain>
    </source>
</reference>
<evidence type="ECO:0000313" key="2">
    <source>
        <dbReference type="Proteomes" id="UP000198210"/>
    </source>
</evidence>
<gene>
    <name evidence="1" type="ORF">GA0074704_3668</name>
</gene>
<name>A0A1C5IQJ9_9ACTN</name>
<dbReference type="RefSeq" id="WP_088971634.1">
    <property type="nucleotide sequence ID" value="NZ_JBHLYF010000023.1"/>
</dbReference>
<dbReference type="AlphaFoldDB" id="A0A1C5IQJ9"/>
<accession>A0A1C5IQJ9</accession>
<proteinExistence type="predicted"/>
<dbReference type="Proteomes" id="UP000198210">
    <property type="component" value="Chromosome I"/>
</dbReference>
<sequence>MTSPDGRTPSATTWTRLEPQHTTPDERVGAAAAIADPAWLLARQWQFGEFHGSDGGSPASARMRMHAGALSGYRGRGIGSDLDRWDPYVQHTTPLEVLVEREPADPVDLSLRADGGRRFVRLLDRHGVSGYRQAFISRYPLPATTPDAPEHADSAAVLTVLAGRLVDGQSLAAACTTASGQPTVPPAPAVAAADRPAVLAAVTEFLSWWHSFADRPGVGGQAWVPTRMEHAFGVAARLGPDNTPVNLVATEYPGGTLDWYDLDVAIDGTWVPADAPGTEIVRTGLPTPVRYPGMPAGRFWEFEDARVHLGGVEAGRTDLGRMLLAEFAILYSDDWFVIPVELPVGSVAQVTSLVVADTFGVRTLIRPAAHGDWDMYRLAGAGAEQALFVLPPTLAGSLDGDPIEEVVLLRDEAANIAWAVEVRVPTAAGGSADRHEQYLALLRAAGDPVPPPVPGSADFDYRLLTGQPPEHWIPLIPEAHDDGLRLRRDALSRPGTDIPIPPVGELLTAAPWIAAQEVPREGVRVTRAWQLARWGDGSTHLWLSRRKVTGRGEASSGLRFDTLSRANAG</sequence>
<dbReference type="EMBL" id="LT607751">
    <property type="protein sequence ID" value="SCG60271.1"/>
    <property type="molecule type" value="Genomic_DNA"/>
</dbReference>
<evidence type="ECO:0000313" key="1">
    <source>
        <dbReference type="EMBL" id="SCG60271.1"/>
    </source>
</evidence>
<keyword evidence="2" id="KW-1185">Reference proteome</keyword>
<protein>
    <submittedName>
        <fullName evidence="1">Uncharacterized protein</fullName>
    </submittedName>
</protein>